<sequence>MTKEKQTEQYYFDSVKRLFYPLSMSSNYGDEVFFKGMKIISEADYVALINSDGFISSDENGYPILIPKRPSEYHELIDNKWILNQEAKAKKLKKEQKQAWENIKKHRDKLSQSGVKVGDKWFHSDEISHLRLMTLKQLPALPENLQWKTMDGSFVIMTEELLSNVINARLLTEIANFKNGERHKMLMLQSENPLEYDFSSGWCEIYEEVDDE</sequence>
<proteinExistence type="predicted"/>
<evidence type="ECO:0000313" key="2">
    <source>
        <dbReference type="EMBL" id="SEM37561.1"/>
    </source>
</evidence>
<dbReference type="Pfam" id="PF14301">
    <property type="entry name" value="DUF4376"/>
    <property type="match status" value="1"/>
</dbReference>
<evidence type="ECO:0000259" key="1">
    <source>
        <dbReference type="Pfam" id="PF14301"/>
    </source>
</evidence>
<dbReference type="OrthoDB" id="5688457at2"/>
<dbReference type="AlphaFoldDB" id="A0A1H7XUZ9"/>
<dbReference type="GeneID" id="83545280"/>
<dbReference type="EMBL" id="FOBN01000014">
    <property type="protein sequence ID" value="SEM37561.1"/>
    <property type="molecule type" value="Genomic_DNA"/>
</dbReference>
<evidence type="ECO:0000313" key="3">
    <source>
        <dbReference type="Proteomes" id="UP000198883"/>
    </source>
</evidence>
<dbReference type="STRING" id="97481.SAMN05444853_11454"/>
<dbReference type="RefSeq" id="WP_090922088.1">
    <property type="nucleotide sequence ID" value="NZ_CP016180.1"/>
</dbReference>
<name>A0A1H7XUZ9_9PAST</name>
<accession>A0A1H7XUZ9</accession>
<dbReference type="InterPro" id="IPR025484">
    <property type="entry name" value="DUF4376"/>
</dbReference>
<protein>
    <recommendedName>
        <fullName evidence="1">DUF4376 domain-containing protein</fullName>
    </recommendedName>
</protein>
<organism evidence="2 3">
    <name type="scientific">Phocoenobacter skyensis</name>
    <dbReference type="NCBI Taxonomy" id="97481"/>
    <lineage>
        <taxon>Bacteria</taxon>
        <taxon>Pseudomonadati</taxon>
        <taxon>Pseudomonadota</taxon>
        <taxon>Gammaproteobacteria</taxon>
        <taxon>Pasteurellales</taxon>
        <taxon>Pasteurellaceae</taxon>
        <taxon>Phocoenobacter</taxon>
    </lineage>
</organism>
<dbReference type="Proteomes" id="UP000198883">
    <property type="component" value="Unassembled WGS sequence"/>
</dbReference>
<feature type="domain" description="DUF4376" evidence="1">
    <location>
        <begin position="96"/>
        <end position="198"/>
    </location>
</feature>
<reference evidence="3" key="1">
    <citation type="submission" date="2016-10" db="EMBL/GenBank/DDBJ databases">
        <authorList>
            <person name="Varghese N."/>
            <person name="Submissions S."/>
        </authorList>
    </citation>
    <scope>NUCLEOTIDE SEQUENCE [LARGE SCALE GENOMIC DNA]</scope>
    <source>
        <strain evidence="3">DSM 24204</strain>
    </source>
</reference>
<gene>
    <name evidence="2" type="ORF">SAMN05444853_11454</name>
</gene>